<keyword evidence="2" id="KW-1133">Transmembrane helix</keyword>
<dbReference type="InParanoid" id="A0A7L4YKC0"/>
<keyword evidence="2" id="KW-0472">Membrane</keyword>
<evidence type="ECO:0000259" key="3">
    <source>
        <dbReference type="Pfam" id="PF26056"/>
    </source>
</evidence>
<feature type="region of interest" description="Disordered" evidence="1">
    <location>
        <begin position="1"/>
        <end position="21"/>
    </location>
</feature>
<name>A0A7L4YKC0_9ACTN</name>
<protein>
    <recommendedName>
        <fullName evidence="3">DUF8017 domain-containing protein</fullName>
    </recommendedName>
</protein>
<organism evidence="4 5">
    <name type="scientific">Epidermidibacterium keratini</name>
    <dbReference type="NCBI Taxonomy" id="1891644"/>
    <lineage>
        <taxon>Bacteria</taxon>
        <taxon>Bacillati</taxon>
        <taxon>Actinomycetota</taxon>
        <taxon>Actinomycetes</taxon>
        <taxon>Sporichthyales</taxon>
        <taxon>Sporichthyaceae</taxon>
        <taxon>Epidermidibacterium</taxon>
    </lineage>
</organism>
<proteinExistence type="predicted"/>
<dbReference type="KEGG" id="eke:EK0264_02880"/>
<feature type="compositionally biased region" description="Polar residues" evidence="1">
    <location>
        <begin position="1"/>
        <end position="12"/>
    </location>
</feature>
<evidence type="ECO:0000256" key="1">
    <source>
        <dbReference type="SAM" id="MobiDB-lite"/>
    </source>
</evidence>
<dbReference type="Pfam" id="PF26056">
    <property type="entry name" value="DUF8017"/>
    <property type="match status" value="1"/>
</dbReference>
<dbReference type="AlphaFoldDB" id="A0A7L4YKC0"/>
<sequence>MTDPQSTFNGAPQPQEPPRRKGLSPAMLIALAIVAVLAIAVVVVALTRDSGSNEASSSTTQSSDSGGSDGSQSSGSDGSESSESGASPTTGTVSDVVSGVAYDFPIATPPFEEAKWSVPQDTYLASMPVTGFVGYQSCTVEAGVDIFFALTPSSETDLATAAQTTYTAATDNVVSDKASTANEAASSVTTDSGVTGELYEGDVTRSGADECGNTTIHVAAMAVTDSSGGTQVLIGSYRTDGDNVGSEQELLDATIAVFKSLRVG</sequence>
<feature type="domain" description="DUF8017" evidence="3">
    <location>
        <begin position="97"/>
        <end position="255"/>
    </location>
</feature>
<evidence type="ECO:0000313" key="5">
    <source>
        <dbReference type="Proteomes" id="UP000463857"/>
    </source>
</evidence>
<dbReference type="RefSeq" id="WP_159542702.1">
    <property type="nucleotide sequence ID" value="NZ_CP047156.1"/>
</dbReference>
<keyword evidence="5" id="KW-1185">Reference proteome</keyword>
<dbReference type="EMBL" id="CP047156">
    <property type="protein sequence ID" value="QHB99332.1"/>
    <property type="molecule type" value="Genomic_DNA"/>
</dbReference>
<accession>A0A7L4YKC0</accession>
<evidence type="ECO:0000313" key="4">
    <source>
        <dbReference type="EMBL" id="QHB99332.1"/>
    </source>
</evidence>
<gene>
    <name evidence="4" type="ORF">EK0264_02880</name>
</gene>
<feature type="transmembrane region" description="Helical" evidence="2">
    <location>
        <begin position="26"/>
        <end position="46"/>
    </location>
</feature>
<evidence type="ECO:0000256" key="2">
    <source>
        <dbReference type="SAM" id="Phobius"/>
    </source>
</evidence>
<reference evidence="4 5" key="1">
    <citation type="journal article" date="2018" name="Int. J. Syst. Evol. Microbiol.">
        <title>Epidermidibacterium keratini gen. nov., sp. nov., a member of the family Sporichthyaceae, isolated from keratin epidermis.</title>
        <authorList>
            <person name="Lee D.G."/>
            <person name="Trujillo M.E."/>
            <person name="Kang S."/>
            <person name="Nam J.J."/>
            <person name="Kim Y.J."/>
        </authorList>
    </citation>
    <scope>NUCLEOTIDE SEQUENCE [LARGE SCALE GENOMIC DNA]</scope>
    <source>
        <strain evidence="4 5">EPI-7</strain>
    </source>
</reference>
<dbReference type="Proteomes" id="UP000463857">
    <property type="component" value="Chromosome"/>
</dbReference>
<dbReference type="InterPro" id="IPR058330">
    <property type="entry name" value="DUF8017"/>
</dbReference>
<feature type="region of interest" description="Disordered" evidence="1">
    <location>
        <begin position="50"/>
        <end position="92"/>
    </location>
</feature>
<keyword evidence="2" id="KW-0812">Transmembrane</keyword>